<feature type="chain" id="PRO_5043563677" description="Peptidase C39-like domain-containing protein" evidence="1">
    <location>
        <begin position="20"/>
        <end position="184"/>
    </location>
</feature>
<sequence length="184" mass="20799">MKIKILFFIIILLISFVEPKKVVPYNYPVFKQCDPRWASNVMGKNGDTICQVGCLMSSTSMAINGHSIEIDGKDSDPETLNAWLRANDGYDDESDLKENVIPQIAPSKISWVGKADTLTREQVIEKLKSHTDIVIANVMNGRHFVLVVGYDDSDDSFYYVNDSGFTRSTYKVSDIVGWRLFTME</sequence>
<evidence type="ECO:0000259" key="2">
    <source>
        <dbReference type="Pfam" id="PF13529"/>
    </source>
</evidence>
<proteinExistence type="predicted"/>
<comment type="caution">
    <text evidence="3">The sequence shown here is derived from an EMBL/GenBank/DDBJ whole genome shotgun (WGS) entry which is preliminary data.</text>
</comment>
<dbReference type="PANTHER" id="PTHR40524">
    <property type="entry name" value="PEPTIDASE_C39_2 DOMAIN-CONTAINING PROTEIN"/>
    <property type="match status" value="1"/>
</dbReference>
<reference evidence="3" key="1">
    <citation type="submission" date="2022-08" db="EMBL/GenBank/DDBJ databases">
        <title>Novel sulphate-reducing endosymbionts in the free-living metamonad Anaeramoeba.</title>
        <authorList>
            <person name="Jerlstrom-Hultqvist J."/>
            <person name="Cepicka I."/>
            <person name="Gallot-Lavallee L."/>
            <person name="Salas-Leiva D."/>
            <person name="Curtis B.A."/>
            <person name="Zahonova K."/>
            <person name="Pipaliya S."/>
            <person name="Dacks J."/>
            <person name="Roger A.J."/>
        </authorList>
    </citation>
    <scope>NUCLEOTIDE SEQUENCE</scope>
    <source>
        <strain evidence="3">Busselton2</strain>
    </source>
</reference>
<feature type="signal peptide" evidence="1">
    <location>
        <begin position="1"/>
        <end position="19"/>
    </location>
</feature>
<evidence type="ECO:0000256" key="1">
    <source>
        <dbReference type="SAM" id="SignalP"/>
    </source>
</evidence>
<feature type="domain" description="Peptidase C39-like" evidence="2">
    <location>
        <begin position="26"/>
        <end position="163"/>
    </location>
</feature>
<gene>
    <name evidence="3" type="ORF">M0812_04993</name>
</gene>
<dbReference type="Pfam" id="PF13529">
    <property type="entry name" value="Peptidase_C39_2"/>
    <property type="match status" value="1"/>
</dbReference>
<accession>A0AAV8AFT0</accession>
<dbReference type="InterPro" id="IPR039564">
    <property type="entry name" value="Peptidase_C39-like"/>
</dbReference>
<dbReference type="PANTHER" id="PTHR40524:SF1">
    <property type="entry name" value="PEPTIDASE C39-LIKE DOMAIN-CONTAINING PROTEIN"/>
    <property type="match status" value="1"/>
</dbReference>
<keyword evidence="1" id="KW-0732">Signal</keyword>
<dbReference type="AlphaFoldDB" id="A0AAV8AFT0"/>
<dbReference type="EMBL" id="JANTQA010000010">
    <property type="protein sequence ID" value="KAJ3451323.1"/>
    <property type="molecule type" value="Genomic_DNA"/>
</dbReference>
<name>A0AAV8AFT0_9EUKA</name>
<protein>
    <recommendedName>
        <fullName evidence="2">Peptidase C39-like domain-containing protein</fullName>
    </recommendedName>
</protein>
<evidence type="ECO:0000313" key="3">
    <source>
        <dbReference type="EMBL" id="KAJ3451323.1"/>
    </source>
</evidence>
<organism evidence="3 4">
    <name type="scientific">Anaeramoeba flamelloides</name>
    <dbReference type="NCBI Taxonomy" id="1746091"/>
    <lineage>
        <taxon>Eukaryota</taxon>
        <taxon>Metamonada</taxon>
        <taxon>Anaeramoebidae</taxon>
        <taxon>Anaeramoeba</taxon>
    </lineage>
</organism>
<dbReference type="Proteomes" id="UP001146793">
    <property type="component" value="Unassembled WGS sequence"/>
</dbReference>
<evidence type="ECO:0000313" key="4">
    <source>
        <dbReference type="Proteomes" id="UP001146793"/>
    </source>
</evidence>